<evidence type="ECO:0000256" key="2">
    <source>
        <dbReference type="ARBA" id="ARBA00004922"/>
    </source>
</evidence>
<reference evidence="13" key="1">
    <citation type="submission" date="2013-07" db="EMBL/GenBank/DDBJ databases">
        <authorList>
            <person name="Geib S."/>
        </authorList>
    </citation>
    <scope>NUCLEOTIDE SEQUENCE</scope>
</reference>
<evidence type="ECO:0000256" key="1">
    <source>
        <dbReference type="ARBA" id="ARBA00004477"/>
    </source>
</evidence>
<evidence type="ECO:0000256" key="11">
    <source>
        <dbReference type="SAM" id="MobiDB-lite"/>
    </source>
</evidence>
<comment type="catalytic activity">
    <reaction evidence="10">
        <text>an alpha-D-Man-(1-&gt;2)-alpha-D-Man-(1-&gt;2)-alpha-D-Man-(1-&gt;3)-[alpha-D-Man-(1-&gt;6)]-beta-D-Man-(1-&gt;4)-beta-D-GlcNAc-(1-&gt;4)-alpha-D-GlcNAc-diphospho-di-trans,poly-cis-dolichol + a di-trans,poly-cis-dolichyl beta-D-mannosyl phosphate = an alpha-D-Man-(1-&gt;2)-alpha-D-Man-(1-&gt;2)-alpha-D-Man-(1-&gt;3)-[alpha-D-Man-(1-&gt;3)-alpha-D-Man-(1-&gt;6)]-beta-D-Man-(1-&gt;4)-beta-D-GlcNAc-(1-&gt;4)-alpha-D-GlcNAc-diphospho-di-trans,poly-cis-dolichol + a di-trans,poly-cis-dolichyl phosphate + H(+)</text>
        <dbReference type="Rhea" id="RHEA:29527"/>
        <dbReference type="Rhea" id="RHEA-COMP:19498"/>
        <dbReference type="Rhea" id="RHEA-COMP:19501"/>
        <dbReference type="Rhea" id="RHEA-COMP:19516"/>
        <dbReference type="Rhea" id="RHEA-COMP:19517"/>
        <dbReference type="ChEBI" id="CHEBI:15378"/>
        <dbReference type="ChEBI" id="CHEBI:57683"/>
        <dbReference type="ChEBI" id="CHEBI:58211"/>
        <dbReference type="ChEBI" id="CHEBI:132515"/>
        <dbReference type="ChEBI" id="CHEBI:132516"/>
        <dbReference type="EC" id="2.4.1.258"/>
    </reaction>
    <physiologicalReaction direction="left-to-right" evidence="10">
        <dbReference type="Rhea" id="RHEA:29528"/>
    </physiologicalReaction>
</comment>
<keyword evidence="4" id="KW-0328">Glycosyltransferase</keyword>
<evidence type="ECO:0000313" key="13">
    <source>
        <dbReference type="EMBL" id="JAC04782.1"/>
    </source>
</evidence>
<dbReference type="PANTHER" id="PTHR12646:SF0">
    <property type="entry name" value="DOL-P-MAN:MAN(5)GLCNAC(2)-PP-DOL ALPHA-1,3-MANNOSYLTRANSFERASE"/>
    <property type="match status" value="1"/>
</dbReference>
<evidence type="ECO:0000256" key="5">
    <source>
        <dbReference type="ARBA" id="ARBA00022679"/>
    </source>
</evidence>
<feature type="transmembrane region" description="Helical" evidence="12">
    <location>
        <begin position="272"/>
        <end position="292"/>
    </location>
</feature>
<evidence type="ECO:0000256" key="12">
    <source>
        <dbReference type="SAM" id="Phobius"/>
    </source>
</evidence>
<evidence type="ECO:0000256" key="4">
    <source>
        <dbReference type="ARBA" id="ARBA00022676"/>
    </source>
</evidence>
<evidence type="ECO:0000256" key="10">
    <source>
        <dbReference type="ARBA" id="ARBA00049506"/>
    </source>
</evidence>
<dbReference type="PANTHER" id="PTHR12646">
    <property type="entry name" value="NOT56 - RELATED"/>
    <property type="match status" value="1"/>
</dbReference>
<feature type="compositionally biased region" description="Basic and acidic residues" evidence="11">
    <location>
        <begin position="382"/>
        <end position="394"/>
    </location>
</feature>
<evidence type="ECO:0000256" key="8">
    <source>
        <dbReference type="ARBA" id="ARBA00022989"/>
    </source>
</evidence>
<protein>
    <recommendedName>
        <fullName evidence="3">dolichyl-P-Man:Man5GlcNAc2-PP-dolichol alpha-1,3-mannosyltransferase</fullName>
        <ecNumber evidence="3">2.4.1.258</ecNumber>
    </recommendedName>
</protein>
<feature type="non-terminal residue" evidence="13">
    <location>
        <position position="1"/>
    </location>
</feature>
<feature type="transmembrane region" description="Helical" evidence="12">
    <location>
        <begin position="209"/>
        <end position="227"/>
    </location>
</feature>
<proteinExistence type="evidence at transcript level"/>
<dbReference type="EC" id="2.4.1.258" evidence="3"/>
<feature type="region of interest" description="Disordered" evidence="11">
    <location>
        <begin position="382"/>
        <end position="403"/>
    </location>
</feature>
<feature type="transmembrane region" description="Helical" evidence="12">
    <location>
        <begin position="513"/>
        <end position="532"/>
    </location>
</feature>
<dbReference type="GO" id="GO:0005789">
    <property type="term" value="C:endoplasmic reticulum membrane"/>
    <property type="evidence" value="ECO:0007669"/>
    <property type="project" value="UniProtKB-SubCell"/>
</dbReference>
<reference evidence="13" key="2">
    <citation type="journal article" date="2014" name="BMC Genomics">
        <title>A genomic perspective to assessing quality of mass-reared SIT flies used in Mediterranean fruit fly (Ceratitis capitata) eradication in California.</title>
        <authorList>
            <person name="Calla B."/>
            <person name="Hall B."/>
            <person name="Hou S."/>
            <person name="Geib S.M."/>
        </authorList>
    </citation>
    <scope>NUCLEOTIDE SEQUENCE</scope>
</reference>
<evidence type="ECO:0000256" key="6">
    <source>
        <dbReference type="ARBA" id="ARBA00022692"/>
    </source>
</evidence>
<dbReference type="Pfam" id="PF05208">
    <property type="entry name" value="ALG3"/>
    <property type="match status" value="1"/>
</dbReference>
<keyword evidence="7" id="KW-0256">Endoplasmic reticulum</keyword>
<dbReference type="GO" id="GO:0052925">
    <property type="term" value="F:dol-P-Man:Man(5)GlcNAc(2)-PP-Dol alpha-1,3-mannosyltransferase activity"/>
    <property type="evidence" value="ECO:0007669"/>
    <property type="project" value="UniProtKB-EC"/>
</dbReference>
<feature type="transmembrane region" description="Helical" evidence="12">
    <location>
        <begin position="325"/>
        <end position="349"/>
    </location>
</feature>
<feature type="transmembrane region" description="Helical" evidence="12">
    <location>
        <begin position="447"/>
        <end position="467"/>
    </location>
</feature>
<evidence type="ECO:0000256" key="7">
    <source>
        <dbReference type="ARBA" id="ARBA00022824"/>
    </source>
</evidence>
<feature type="transmembrane region" description="Helical" evidence="12">
    <location>
        <begin position="163"/>
        <end position="180"/>
    </location>
</feature>
<dbReference type="OrthoDB" id="20028at2759"/>
<keyword evidence="5" id="KW-0808">Transferase</keyword>
<comment type="pathway">
    <text evidence="2">Protein modification; protein glycosylation.</text>
</comment>
<sequence length="547" mass="63685">FTYISAFLVFLEGHNQLIKATRQSNNVKSELRQMPPLKGRTHPLGSNKTVNKRNNFKSFLRKYLSIEYVKFLIFNPAALPVVSVLILLAELLLNVLVIWRVPYTEIDWIAYMQECEGFLNGTLNYSLLKGDTGPLVYPGAFVYIYSALYYVTSRGQNIRLAQYIFACIYLIQIWLVLRLYTKSRKVPPYVLVFCAFTSYRIHSIYVLRLFNDPVAILFLYAALNLFLDRYWTFGSICFSIAVGVKMNILLFAPAMLLFYLINMGYLKTIKQLAICGGLQLLLGSPFLVTYPVQYLKGSFNFGRVFEHKWTVNYRFLPREVFENQIFHTVLLIIHLLLLTIFAKPTYVYFKNYVRLRALQDQLQPQLKLKNLELKQERIKEANKRKSNKERRTQEAEEELSTDQQKFLESFEKSLQKSTGLNAPIKDSNCVEETEQEVSIHFERCTQLAILPFFFCNFIGLFCARSLHYQFYVWYFHSLPYLAWSTDYSLGVRLLLLGLIELCWNTYPSTDLSSALLHLCHFLLLFGVGRNLFKSTKQSAAIESLKVN</sequence>
<name>W8C9X6_CERCA</name>
<organism evidence="13">
    <name type="scientific">Ceratitis capitata</name>
    <name type="common">Mediterranean fruit fly</name>
    <name type="synonym">Tephritis capitata</name>
    <dbReference type="NCBI Taxonomy" id="7213"/>
    <lineage>
        <taxon>Eukaryota</taxon>
        <taxon>Metazoa</taxon>
        <taxon>Ecdysozoa</taxon>
        <taxon>Arthropoda</taxon>
        <taxon>Hexapoda</taxon>
        <taxon>Insecta</taxon>
        <taxon>Pterygota</taxon>
        <taxon>Neoptera</taxon>
        <taxon>Endopterygota</taxon>
        <taxon>Diptera</taxon>
        <taxon>Brachycera</taxon>
        <taxon>Muscomorpha</taxon>
        <taxon>Tephritoidea</taxon>
        <taxon>Tephritidae</taxon>
        <taxon>Ceratitis</taxon>
        <taxon>Ceratitis</taxon>
    </lineage>
</organism>
<keyword evidence="6 12" id="KW-0812">Transmembrane</keyword>
<dbReference type="EMBL" id="GAMC01001774">
    <property type="protein sequence ID" value="JAC04782.1"/>
    <property type="molecule type" value="mRNA"/>
</dbReference>
<feature type="transmembrane region" description="Helical" evidence="12">
    <location>
        <begin position="71"/>
        <end position="99"/>
    </location>
</feature>
<comment type="subcellular location">
    <subcellularLocation>
        <location evidence="1">Endoplasmic reticulum membrane</location>
        <topology evidence="1">Multi-pass membrane protein</topology>
    </subcellularLocation>
</comment>
<feature type="transmembrane region" description="Helical" evidence="12">
    <location>
        <begin position="233"/>
        <end position="260"/>
    </location>
</feature>
<gene>
    <name evidence="13" type="primary">NT56</name>
</gene>
<evidence type="ECO:0000256" key="9">
    <source>
        <dbReference type="ARBA" id="ARBA00023136"/>
    </source>
</evidence>
<keyword evidence="8 12" id="KW-1133">Transmembrane helix</keyword>
<accession>W8C9X6</accession>
<dbReference type="InterPro" id="IPR007873">
    <property type="entry name" value="Glycosyltransferase_ALG3"/>
</dbReference>
<dbReference type="AlphaFoldDB" id="W8C9X6"/>
<evidence type="ECO:0000256" key="3">
    <source>
        <dbReference type="ARBA" id="ARBA00011964"/>
    </source>
</evidence>
<keyword evidence="9 12" id="KW-0472">Membrane</keyword>